<dbReference type="EMBL" id="LNGF01000001">
    <property type="protein sequence ID" value="KYC48769.1"/>
    <property type="molecule type" value="Genomic_DNA"/>
</dbReference>
<dbReference type="PANTHER" id="PTHR33303">
    <property type="entry name" value="CYTOPLASMIC PROTEIN-RELATED"/>
    <property type="match status" value="1"/>
</dbReference>
<accession>A0A150J2G3</accession>
<reference evidence="5 6" key="1">
    <citation type="journal article" date="2016" name="ISME J.">
        <title>Chasing the elusive Euryarchaeota class WSA2: genomes reveal a uniquely fastidious methyl-reducing methanogen.</title>
        <authorList>
            <person name="Nobu M.K."/>
            <person name="Narihiro T."/>
            <person name="Kuroda K."/>
            <person name="Mei R."/>
            <person name="Liu W.T."/>
        </authorList>
    </citation>
    <scope>NUCLEOTIDE SEQUENCE [LARGE SCALE GENOMIC DNA]</scope>
    <source>
        <strain evidence="2">B03fssc0709_Meth_Bin005</strain>
        <strain evidence="3">B15fssc0709_Meth_Bin003</strain>
        <strain evidence="4">BMIXfssc0709_Meth_Bin006</strain>
    </source>
</reference>
<evidence type="ECO:0000313" key="2">
    <source>
        <dbReference type="EMBL" id="KYC46136.1"/>
    </source>
</evidence>
<accession>A0A150IM91</accession>
<dbReference type="EMBL" id="LNJC01000001">
    <property type="protein sequence ID" value="KYC51417.1"/>
    <property type="molecule type" value="Genomic_DNA"/>
</dbReference>
<dbReference type="Proteomes" id="UP000092401">
    <property type="component" value="Unassembled WGS sequence"/>
</dbReference>
<gene>
    <name evidence="2" type="ORF">APG10_00239</name>
    <name evidence="3" type="ORF">APG11_00080</name>
    <name evidence="4" type="ORF">APG12_00079</name>
</gene>
<dbReference type="PANTHER" id="PTHR33303:SF2">
    <property type="entry name" value="COA-BINDING DOMAIN-CONTAINING PROTEIN"/>
    <property type="match status" value="1"/>
</dbReference>
<feature type="domain" description="CoA-binding" evidence="1">
    <location>
        <begin position="6"/>
        <end position="99"/>
    </location>
</feature>
<dbReference type="Proteomes" id="UP000091929">
    <property type="component" value="Unassembled WGS sequence"/>
</dbReference>
<dbReference type="Pfam" id="PF13380">
    <property type="entry name" value="CoA_binding_2"/>
    <property type="match status" value="1"/>
</dbReference>
<protein>
    <submittedName>
        <fullName evidence="4">CoA binding domain protein</fullName>
    </submittedName>
</protein>
<dbReference type="AlphaFoldDB" id="A0A150J2G3"/>
<evidence type="ECO:0000259" key="1">
    <source>
        <dbReference type="SMART" id="SM00881"/>
    </source>
</evidence>
<evidence type="ECO:0000313" key="5">
    <source>
        <dbReference type="Proteomes" id="UP000091929"/>
    </source>
</evidence>
<dbReference type="EMBL" id="LNGE01000004">
    <property type="protein sequence ID" value="KYC46136.1"/>
    <property type="molecule type" value="Genomic_DNA"/>
</dbReference>
<proteinExistence type="predicted"/>
<dbReference type="InterPro" id="IPR003781">
    <property type="entry name" value="CoA-bd"/>
</dbReference>
<evidence type="ECO:0000313" key="4">
    <source>
        <dbReference type="EMBL" id="KYC51417.1"/>
    </source>
</evidence>
<dbReference type="SMART" id="SM00881">
    <property type="entry name" value="CoA_binding"/>
    <property type="match status" value="1"/>
</dbReference>
<accession>A0A150IUT8</accession>
<organism evidence="4 7">
    <name type="scientific">Candidatus Methanofastidiosum methylothiophilum</name>
    <dbReference type="NCBI Taxonomy" id="1705564"/>
    <lineage>
        <taxon>Archaea</taxon>
        <taxon>Methanobacteriati</taxon>
        <taxon>Methanobacteriota</taxon>
        <taxon>Stenosarchaea group</taxon>
        <taxon>Candidatus Methanofastidiosia</taxon>
        <taxon>Candidatus Methanofastidiosales</taxon>
        <taxon>Candidatus Methanofastidiosaceae</taxon>
        <taxon>Candidatus Methanofastidiosum</taxon>
    </lineage>
</organism>
<dbReference type="Gene3D" id="3.40.50.720">
    <property type="entry name" value="NAD(P)-binding Rossmann-like Domain"/>
    <property type="match status" value="1"/>
</dbReference>
<evidence type="ECO:0000313" key="3">
    <source>
        <dbReference type="EMBL" id="KYC48769.1"/>
    </source>
</evidence>
<comment type="caution">
    <text evidence="4">The sequence shown here is derived from an EMBL/GenBank/DDBJ whole genome shotgun (WGS) entry which is preliminary data.</text>
</comment>
<dbReference type="SUPFAM" id="SSF51735">
    <property type="entry name" value="NAD(P)-binding Rossmann-fold domains"/>
    <property type="match status" value="1"/>
</dbReference>
<evidence type="ECO:0000313" key="7">
    <source>
        <dbReference type="Proteomes" id="UP000092403"/>
    </source>
</evidence>
<evidence type="ECO:0000313" key="6">
    <source>
        <dbReference type="Proteomes" id="UP000092401"/>
    </source>
</evidence>
<dbReference type="InterPro" id="IPR036291">
    <property type="entry name" value="NAD(P)-bd_dom_sf"/>
</dbReference>
<sequence length="136" mass="15407">MDFKAFLDKKNVIAIVGASDNRDKYGNIIYRDLRASGYKVIPVNPKADTVEGDKCYHSLSEIPTKVDVVDTVVPPHVTEQIVKECKELGITKVWMQPGSESEEAIIFCKNNGIDVIYDNCIMAQRRFLEAEQQRKN</sequence>
<dbReference type="Proteomes" id="UP000092403">
    <property type="component" value="Unassembled WGS sequence"/>
</dbReference>
<name>A0A150J2G3_9EURY</name>